<comment type="subcellular location">
    <subcellularLocation>
        <location evidence="1 7">Cell membrane</location>
        <topology evidence="1 7">Multi-pass membrane protein</topology>
    </subcellularLocation>
</comment>
<sequence length="273" mass="31389">MGTLLKKVSFNAFMIMIGLLMVVPFIFMISASFKAPADVFVNPMQIIPDKIFTLNYKTIFNHEFYFQWYWNSIQVVVLTVLFRGIFVTMAAYAFARLNFRGKNILFLLLLCSMMIPPDTTIVSRFLLYGYLGLNNTQWAIILPATFDVFFIFLLRQFFMSIPKDLTEAAIIDGASHIRIFFKIMLPLSVPVLITMALFTFIWTWNDFVNPFIFISDIEKQLVTVGLEYFQLEAGQNYALQMAGSCLIVLIPMILFGFLQKYFIEGITMSGVKG</sequence>
<keyword evidence="5 7" id="KW-1133">Transmembrane helix</keyword>
<feature type="transmembrane region" description="Helical" evidence="7">
    <location>
        <begin position="12"/>
        <end position="33"/>
    </location>
</feature>
<dbReference type="InterPro" id="IPR000515">
    <property type="entry name" value="MetI-like"/>
</dbReference>
<keyword evidence="3" id="KW-1003">Cell membrane</keyword>
<evidence type="ECO:0000256" key="4">
    <source>
        <dbReference type="ARBA" id="ARBA00022692"/>
    </source>
</evidence>
<keyword evidence="2 7" id="KW-0813">Transport</keyword>
<dbReference type="SUPFAM" id="SSF161098">
    <property type="entry name" value="MetI-like"/>
    <property type="match status" value="1"/>
</dbReference>
<keyword evidence="6 7" id="KW-0472">Membrane</keyword>
<dbReference type="Proteomes" id="UP000637074">
    <property type="component" value="Unassembled WGS sequence"/>
</dbReference>
<evidence type="ECO:0000256" key="2">
    <source>
        <dbReference type="ARBA" id="ARBA00022448"/>
    </source>
</evidence>
<reference evidence="9 10" key="1">
    <citation type="journal article" date="2022" name="Int. J. Syst. Evol. Microbiol.">
        <title>Neobacillus kokaensis sp. nov., isolated from soil.</title>
        <authorList>
            <person name="Yuki K."/>
            <person name="Matsubara H."/>
            <person name="Yamaguchi S."/>
        </authorList>
    </citation>
    <scope>NUCLEOTIDE SEQUENCE [LARGE SCALE GENOMIC DNA]</scope>
    <source>
        <strain evidence="9 10">LOB 377</strain>
    </source>
</reference>
<protein>
    <submittedName>
        <fullName evidence="9">Sugar ABC transporter permease</fullName>
    </submittedName>
</protein>
<dbReference type="PROSITE" id="PS50928">
    <property type="entry name" value="ABC_TM1"/>
    <property type="match status" value="1"/>
</dbReference>
<feature type="transmembrane region" description="Helical" evidence="7">
    <location>
        <begin position="179"/>
        <end position="202"/>
    </location>
</feature>
<evidence type="ECO:0000256" key="5">
    <source>
        <dbReference type="ARBA" id="ARBA00022989"/>
    </source>
</evidence>
<proteinExistence type="inferred from homology"/>
<name>A0ABQ3N8P2_9BACI</name>
<evidence type="ECO:0000256" key="6">
    <source>
        <dbReference type="ARBA" id="ARBA00023136"/>
    </source>
</evidence>
<comment type="caution">
    <text evidence="9">The sequence shown here is derived from an EMBL/GenBank/DDBJ whole genome shotgun (WGS) entry which is preliminary data.</text>
</comment>
<dbReference type="InterPro" id="IPR035906">
    <property type="entry name" value="MetI-like_sf"/>
</dbReference>
<evidence type="ECO:0000256" key="7">
    <source>
        <dbReference type="RuleBase" id="RU363032"/>
    </source>
</evidence>
<dbReference type="Gene3D" id="1.10.3720.10">
    <property type="entry name" value="MetI-like"/>
    <property type="match status" value="1"/>
</dbReference>
<dbReference type="RefSeq" id="WP_191275155.1">
    <property type="nucleotide sequence ID" value="NZ_BNDS01000018.1"/>
</dbReference>
<gene>
    <name evidence="9" type="ORF">AM1BK_35850</name>
</gene>
<organism evidence="9 10">
    <name type="scientific">Neobacillus kokaensis</name>
    <dbReference type="NCBI Taxonomy" id="2759023"/>
    <lineage>
        <taxon>Bacteria</taxon>
        <taxon>Bacillati</taxon>
        <taxon>Bacillota</taxon>
        <taxon>Bacilli</taxon>
        <taxon>Bacillales</taxon>
        <taxon>Bacillaceae</taxon>
        <taxon>Neobacillus</taxon>
    </lineage>
</organism>
<evidence type="ECO:0000313" key="9">
    <source>
        <dbReference type="EMBL" id="GHI00043.1"/>
    </source>
</evidence>
<feature type="transmembrane region" description="Helical" evidence="7">
    <location>
        <begin position="138"/>
        <end position="158"/>
    </location>
</feature>
<keyword evidence="10" id="KW-1185">Reference proteome</keyword>
<feature type="transmembrane region" description="Helical" evidence="7">
    <location>
        <begin position="68"/>
        <end position="92"/>
    </location>
</feature>
<evidence type="ECO:0000259" key="8">
    <source>
        <dbReference type="PROSITE" id="PS50928"/>
    </source>
</evidence>
<comment type="similarity">
    <text evidence="7">Belongs to the binding-protein-dependent transport system permease family.</text>
</comment>
<keyword evidence="4 7" id="KW-0812">Transmembrane</keyword>
<evidence type="ECO:0000256" key="1">
    <source>
        <dbReference type="ARBA" id="ARBA00004651"/>
    </source>
</evidence>
<dbReference type="PANTHER" id="PTHR43744">
    <property type="entry name" value="ABC TRANSPORTER PERMEASE PROTEIN MG189-RELATED-RELATED"/>
    <property type="match status" value="1"/>
</dbReference>
<dbReference type="EMBL" id="BNDS01000018">
    <property type="protein sequence ID" value="GHI00043.1"/>
    <property type="molecule type" value="Genomic_DNA"/>
</dbReference>
<dbReference type="PANTHER" id="PTHR43744:SF8">
    <property type="entry name" value="SN-GLYCEROL-3-PHOSPHATE TRANSPORT SYSTEM PERMEASE PROTEIN UGPE"/>
    <property type="match status" value="1"/>
</dbReference>
<evidence type="ECO:0000313" key="10">
    <source>
        <dbReference type="Proteomes" id="UP000637074"/>
    </source>
</evidence>
<feature type="transmembrane region" description="Helical" evidence="7">
    <location>
        <begin position="237"/>
        <end position="258"/>
    </location>
</feature>
<dbReference type="Pfam" id="PF00528">
    <property type="entry name" value="BPD_transp_1"/>
    <property type="match status" value="1"/>
</dbReference>
<accession>A0ABQ3N8P2</accession>
<feature type="transmembrane region" description="Helical" evidence="7">
    <location>
        <begin position="104"/>
        <end position="126"/>
    </location>
</feature>
<dbReference type="CDD" id="cd06261">
    <property type="entry name" value="TM_PBP2"/>
    <property type="match status" value="1"/>
</dbReference>
<feature type="domain" description="ABC transmembrane type-1" evidence="8">
    <location>
        <begin position="69"/>
        <end position="258"/>
    </location>
</feature>
<evidence type="ECO:0000256" key="3">
    <source>
        <dbReference type="ARBA" id="ARBA00022475"/>
    </source>
</evidence>